<evidence type="ECO:0000256" key="1">
    <source>
        <dbReference type="SAM" id="Coils"/>
    </source>
</evidence>
<dbReference type="EMBL" id="PFMC01000065">
    <property type="protein sequence ID" value="PIY94379.1"/>
    <property type="molecule type" value="Genomic_DNA"/>
</dbReference>
<evidence type="ECO:0000313" key="5">
    <source>
        <dbReference type="Proteomes" id="UP000228689"/>
    </source>
</evidence>
<dbReference type="PROSITE" id="PS00018">
    <property type="entry name" value="EF_HAND_1"/>
    <property type="match status" value="1"/>
</dbReference>
<dbReference type="Gene3D" id="2.60.40.10">
    <property type="entry name" value="Immunoglobulins"/>
    <property type="match status" value="1"/>
</dbReference>
<keyword evidence="2" id="KW-0732">Signal</keyword>
<gene>
    <name evidence="4" type="ORF">COY67_02595</name>
</gene>
<sequence length="733" mass="82055">MKILKLSVLALAFIATQVVPMSVVQATTATTTSSASNVASNVVLDANDVAYFNKMVTEGYSATTNTSSFDLTGDNIVNSEDVSSLEYKIFFYDAYLSQDGVLSADDVSYYSDLILQFSPETLANILGGSDFDWNNDGEINVGDPVAFVAFINKYNFVDGPFEEETVAYHPDLSIVGPVTIITGNDTSYEVGDTVSMKLKIQNSGNQNITSFKIRAVDTANNDEHFLTRTINQLVPANSTVEVLFGSSWINPNGIQHNHAGLYQLRITVDPFNELNEANRSNNDYYLDFYVNEANSDDVIAPEPPFSLSINRTWTSYLGLWKINLNWYNKNADMFRVYKKVSNSADVRGSYEVETDTSNKSMNIYLKADNDSYACFYITGLKRVANQSRSAWPESGPSNKICMNLFNSDNNDEPAEEIIKNGDDRLDDTDVQYFVKFIAARQLGMEYDINNDGALNFDDSDYLANQINLLDSYLKKNNAVDGEDLKVFANLITQFSADTLANILGNSLFDRNGDGEINVLDITALTNFIQQYDFAINRDGKEPIVVKPVPVKPIITTIKPDLRDEYNKLQTLIKKLQYRVSQLEKDVINKEKELAKYKDQSLTNRLKGKILLQTEENGEAWYVDADTEKKFYLKDGDAAYTALQAFGLGITNTDLAKIPVEGSNQVGDRTLVERLKGKILLQVEGNGEAFYVNPETGQRHYLRNGAEAYRIMRELSLGITNNDLRKIEVGEFIE</sequence>
<accession>A0A2M7RCB4</accession>
<proteinExistence type="predicted"/>
<feature type="signal peptide" evidence="2">
    <location>
        <begin position="1"/>
        <end position="26"/>
    </location>
</feature>
<dbReference type="Proteomes" id="UP000228689">
    <property type="component" value="Unassembled WGS sequence"/>
</dbReference>
<keyword evidence="1" id="KW-0175">Coiled coil</keyword>
<dbReference type="InterPro" id="IPR018247">
    <property type="entry name" value="EF_Hand_1_Ca_BS"/>
</dbReference>
<protein>
    <recommendedName>
        <fullName evidence="3">CARDB domain-containing protein</fullName>
    </recommendedName>
</protein>
<comment type="caution">
    <text evidence="4">The sequence shown here is derived from an EMBL/GenBank/DDBJ whole genome shotgun (WGS) entry which is preliminary data.</text>
</comment>
<dbReference type="InterPro" id="IPR013783">
    <property type="entry name" value="Ig-like_fold"/>
</dbReference>
<evidence type="ECO:0000259" key="3">
    <source>
        <dbReference type="Pfam" id="PF07705"/>
    </source>
</evidence>
<organism evidence="4 5">
    <name type="scientific">Candidatus Komeilibacteria bacterium CG_4_10_14_0_8_um_filter_37_78</name>
    <dbReference type="NCBI Taxonomy" id="1974471"/>
    <lineage>
        <taxon>Bacteria</taxon>
        <taxon>Candidatus Komeiliibacteriota</taxon>
    </lineage>
</organism>
<dbReference type="AlphaFoldDB" id="A0A2M7RCB4"/>
<feature type="coiled-coil region" evidence="1">
    <location>
        <begin position="565"/>
        <end position="599"/>
    </location>
</feature>
<dbReference type="Pfam" id="PF07705">
    <property type="entry name" value="CARDB"/>
    <property type="match status" value="1"/>
</dbReference>
<evidence type="ECO:0000313" key="4">
    <source>
        <dbReference type="EMBL" id="PIY94379.1"/>
    </source>
</evidence>
<name>A0A2M7RCB4_9BACT</name>
<feature type="chain" id="PRO_5014941573" description="CARDB domain-containing protein" evidence="2">
    <location>
        <begin position="27"/>
        <end position="733"/>
    </location>
</feature>
<evidence type="ECO:0000256" key="2">
    <source>
        <dbReference type="SAM" id="SignalP"/>
    </source>
</evidence>
<dbReference type="InterPro" id="IPR011635">
    <property type="entry name" value="CARDB"/>
</dbReference>
<feature type="domain" description="CARDB" evidence="3">
    <location>
        <begin position="170"/>
        <end position="284"/>
    </location>
</feature>
<reference evidence="5" key="1">
    <citation type="submission" date="2017-09" db="EMBL/GenBank/DDBJ databases">
        <title>Depth-based differentiation of microbial function through sediment-hosted aquifers and enrichment of novel symbionts in the deep terrestrial subsurface.</title>
        <authorList>
            <person name="Probst A.J."/>
            <person name="Ladd B."/>
            <person name="Jarett J.K."/>
            <person name="Geller-Mcgrath D.E."/>
            <person name="Sieber C.M.K."/>
            <person name="Emerson J.B."/>
            <person name="Anantharaman K."/>
            <person name="Thomas B.C."/>
            <person name="Malmstrom R."/>
            <person name="Stieglmeier M."/>
            <person name="Klingl A."/>
            <person name="Woyke T."/>
            <person name="Ryan C.M."/>
            <person name="Banfield J.F."/>
        </authorList>
    </citation>
    <scope>NUCLEOTIDE SEQUENCE [LARGE SCALE GENOMIC DNA]</scope>
</reference>